<sequence>MSDIHHHVIGQLQNETQYNYYQLLKQVGNSKIEQSLPSVDIRLLNTIELFAFGNYSHYLKYKSKFLELEKELLLKLIKLTILSMTADHEGKTISLDEMESKYQLQTAIEHYGSLTSAMECHLLESIFFSMVDDCLIDVKLDDWGSRVNVMKTIHLRDCYNSEDIQLVVLTEEDIPRNAGTSYAKLEKWLEMNIMPIQKEFEKNRHDNENPTG</sequence>
<accession>A0ABP0ENZ5</accession>
<proteinExistence type="predicted"/>
<evidence type="ECO:0000313" key="2">
    <source>
        <dbReference type="Proteomes" id="UP001497600"/>
    </source>
</evidence>
<organism evidence="1 2">
    <name type="scientific">[Candida] anglica</name>
    <dbReference type="NCBI Taxonomy" id="148631"/>
    <lineage>
        <taxon>Eukaryota</taxon>
        <taxon>Fungi</taxon>
        <taxon>Dikarya</taxon>
        <taxon>Ascomycota</taxon>
        <taxon>Saccharomycotina</taxon>
        <taxon>Pichiomycetes</taxon>
        <taxon>Debaryomycetaceae</taxon>
        <taxon>Kurtzmaniella</taxon>
    </lineage>
</organism>
<dbReference type="EMBL" id="OZ004260">
    <property type="protein sequence ID" value="CAK7921803.1"/>
    <property type="molecule type" value="Genomic_DNA"/>
</dbReference>
<evidence type="ECO:0008006" key="3">
    <source>
        <dbReference type="Google" id="ProtNLM"/>
    </source>
</evidence>
<dbReference type="Proteomes" id="UP001497600">
    <property type="component" value="Chromosome H"/>
</dbReference>
<keyword evidence="2" id="KW-1185">Reference proteome</keyword>
<protein>
    <recommendedName>
        <fullName evidence="3">PCI domain-containing protein</fullName>
    </recommendedName>
</protein>
<evidence type="ECO:0000313" key="1">
    <source>
        <dbReference type="EMBL" id="CAK7921803.1"/>
    </source>
</evidence>
<gene>
    <name evidence="1" type="ORF">CAAN4_H18492</name>
</gene>
<name>A0ABP0ENZ5_9ASCO</name>
<reference evidence="1 2" key="1">
    <citation type="submission" date="2024-01" db="EMBL/GenBank/DDBJ databases">
        <authorList>
            <consortium name="Genoscope - CEA"/>
            <person name="William W."/>
        </authorList>
    </citation>
    <scope>NUCLEOTIDE SEQUENCE [LARGE SCALE GENOMIC DNA]</scope>
    <source>
        <strain evidence="1 2">29B2s-10</strain>
    </source>
</reference>